<dbReference type="Proteomes" id="UP000315200">
    <property type="component" value="Unassembled WGS sequence"/>
</dbReference>
<evidence type="ECO:0000256" key="1">
    <source>
        <dbReference type="ARBA" id="ARBA00023125"/>
    </source>
</evidence>
<comment type="caution">
    <text evidence="2">The sequence shown here is derived from an EMBL/GenBank/DDBJ whole genome shotgun (WGS) entry which is preliminary data.</text>
</comment>
<dbReference type="Gene3D" id="1.10.150.130">
    <property type="match status" value="1"/>
</dbReference>
<reference evidence="2 3" key="1">
    <citation type="submission" date="2019-06" db="EMBL/GenBank/DDBJ databases">
        <title>Draft genome sequence of [Clostridium] clostridioforme NBRC 113352.</title>
        <authorList>
            <person name="Miura T."/>
            <person name="Furukawa M."/>
            <person name="Shimamura M."/>
            <person name="Ohyama Y."/>
            <person name="Yamazoe A."/>
            <person name="Kawasaki H."/>
        </authorList>
    </citation>
    <scope>NUCLEOTIDE SEQUENCE [LARGE SCALE GENOMIC DNA]</scope>
    <source>
        <strain evidence="2 3">NBRC 113352</strain>
    </source>
</reference>
<gene>
    <name evidence="2" type="ORF">Ccl03g_39920</name>
</gene>
<accession>A0A829W127</accession>
<dbReference type="AlphaFoldDB" id="A0A829W127"/>
<protein>
    <submittedName>
        <fullName evidence="2">Uncharacterized protein</fullName>
    </submittedName>
</protein>
<dbReference type="EMBL" id="BJLB01000001">
    <property type="protein sequence ID" value="GEA38279.1"/>
    <property type="molecule type" value="Genomic_DNA"/>
</dbReference>
<dbReference type="InterPro" id="IPR010998">
    <property type="entry name" value="Integrase_recombinase_N"/>
</dbReference>
<evidence type="ECO:0000313" key="3">
    <source>
        <dbReference type="Proteomes" id="UP000315200"/>
    </source>
</evidence>
<keyword evidence="1" id="KW-0238">DNA-binding</keyword>
<evidence type="ECO:0000313" key="2">
    <source>
        <dbReference type="EMBL" id="GEA38279.1"/>
    </source>
</evidence>
<name>A0A829W127_9FIRM</name>
<sequence>MSITEVVNISEYKLKSPYNRERLLKIYSESVKYGLIALPEKDWLALVKRDIIKPDTMLSQITMLKKEAVLKVHRYKISTLTDGRVGTYIPDDSKANHRRNVKASTYDVMIEQLFDFYYPEGYADEETDKNNLRLCDIFDNWLDYKCKKNGNKEETKKQNRKSYSKYVVGRKIATMPLKDITTIDIEEWRV</sequence>
<proteinExistence type="predicted"/>
<organism evidence="2 3">
    <name type="scientific">Enterocloster clostridioformis</name>
    <dbReference type="NCBI Taxonomy" id="1531"/>
    <lineage>
        <taxon>Bacteria</taxon>
        <taxon>Bacillati</taxon>
        <taxon>Bacillota</taxon>
        <taxon>Clostridia</taxon>
        <taxon>Lachnospirales</taxon>
        <taxon>Lachnospiraceae</taxon>
        <taxon>Enterocloster</taxon>
    </lineage>
</organism>
<dbReference type="GO" id="GO:0003677">
    <property type="term" value="F:DNA binding"/>
    <property type="evidence" value="ECO:0007669"/>
    <property type="project" value="UniProtKB-KW"/>
</dbReference>